<dbReference type="AlphaFoldDB" id="A0A1Y1RUQ3"/>
<dbReference type="InterPro" id="IPR015422">
    <property type="entry name" value="PyrdxlP-dep_Trfase_small"/>
</dbReference>
<dbReference type="FunFam" id="3.40.640.10:FF:000004">
    <property type="entry name" value="Acetylornithine aminotransferase"/>
    <property type="match status" value="1"/>
</dbReference>
<name>A0A1Y1RUQ3_9SPIO</name>
<reference evidence="8 9" key="1">
    <citation type="submission" date="2017-03" db="EMBL/GenBank/DDBJ databases">
        <title>Draft Genome sequence of Marispirochaeta sp. strain JC444.</title>
        <authorList>
            <person name="Shivani Y."/>
            <person name="Subhash Y."/>
            <person name="Sasikala C."/>
            <person name="Ramana C."/>
        </authorList>
    </citation>
    <scope>NUCLEOTIDE SEQUENCE [LARGE SCALE GENOMIC DNA]</scope>
    <source>
        <strain evidence="8 9">JC444</strain>
    </source>
</reference>
<dbReference type="CDD" id="cd00610">
    <property type="entry name" value="OAT_like"/>
    <property type="match status" value="1"/>
</dbReference>
<dbReference type="GO" id="GO:0008483">
    <property type="term" value="F:transaminase activity"/>
    <property type="evidence" value="ECO:0007669"/>
    <property type="project" value="UniProtKB-KW"/>
</dbReference>
<keyword evidence="5 7" id="KW-0663">Pyridoxal phosphate</keyword>
<keyword evidence="4" id="KW-0808">Transferase</keyword>
<evidence type="ECO:0000256" key="4">
    <source>
        <dbReference type="ARBA" id="ARBA00022679"/>
    </source>
</evidence>
<evidence type="ECO:0000313" key="9">
    <source>
        <dbReference type="Proteomes" id="UP000192343"/>
    </source>
</evidence>
<accession>A0A1Y1RUQ3</accession>
<dbReference type="GO" id="GO:0006526">
    <property type="term" value="P:L-arginine biosynthetic process"/>
    <property type="evidence" value="ECO:0007669"/>
    <property type="project" value="UniProtKB-ARBA"/>
</dbReference>
<dbReference type="InterPro" id="IPR049704">
    <property type="entry name" value="Aminotrans_3_PPA_site"/>
</dbReference>
<keyword evidence="2" id="KW-0032">Aminotransferase</keyword>
<dbReference type="PROSITE" id="PS00600">
    <property type="entry name" value="AA_TRANSFER_CLASS_3"/>
    <property type="match status" value="1"/>
</dbReference>
<evidence type="ECO:0008006" key="10">
    <source>
        <dbReference type="Google" id="ProtNLM"/>
    </source>
</evidence>
<evidence type="ECO:0000256" key="2">
    <source>
        <dbReference type="ARBA" id="ARBA00022576"/>
    </source>
</evidence>
<dbReference type="Gene3D" id="3.90.1150.10">
    <property type="entry name" value="Aspartate Aminotransferase, domain 1"/>
    <property type="match status" value="1"/>
</dbReference>
<evidence type="ECO:0000256" key="6">
    <source>
        <dbReference type="ARBA" id="ARBA00029440"/>
    </source>
</evidence>
<dbReference type="InterPro" id="IPR015424">
    <property type="entry name" value="PyrdxlP-dep_Trfase"/>
</dbReference>
<comment type="pathway">
    <text evidence="6">Amino-acid biosynthesis.</text>
</comment>
<dbReference type="InterPro" id="IPR004636">
    <property type="entry name" value="AcOrn/SuccOrn_fam"/>
</dbReference>
<evidence type="ECO:0000256" key="1">
    <source>
        <dbReference type="ARBA" id="ARBA00001933"/>
    </source>
</evidence>
<comment type="cofactor">
    <cofactor evidence="1">
        <name>pyridoxal 5'-phosphate</name>
        <dbReference type="ChEBI" id="CHEBI:597326"/>
    </cofactor>
</comment>
<dbReference type="OrthoDB" id="9807885at2"/>
<organism evidence="8 9">
    <name type="scientific">Marispirochaeta aestuarii</name>
    <dbReference type="NCBI Taxonomy" id="1963862"/>
    <lineage>
        <taxon>Bacteria</taxon>
        <taxon>Pseudomonadati</taxon>
        <taxon>Spirochaetota</taxon>
        <taxon>Spirochaetia</taxon>
        <taxon>Spirochaetales</taxon>
        <taxon>Spirochaetaceae</taxon>
        <taxon>Marispirochaeta</taxon>
    </lineage>
</organism>
<dbReference type="STRING" id="1963862.B4O97_17570"/>
<gene>
    <name evidence="8" type="ORF">B4O97_17570</name>
</gene>
<proteinExistence type="inferred from homology"/>
<dbReference type="PIRSF" id="PIRSF000521">
    <property type="entry name" value="Transaminase_4ab_Lys_Orn"/>
    <property type="match status" value="1"/>
</dbReference>
<dbReference type="Pfam" id="PF00202">
    <property type="entry name" value="Aminotran_3"/>
    <property type="match status" value="1"/>
</dbReference>
<dbReference type="InterPro" id="IPR015421">
    <property type="entry name" value="PyrdxlP-dep_Trfase_major"/>
</dbReference>
<dbReference type="Gene3D" id="3.40.640.10">
    <property type="entry name" value="Type I PLP-dependent aspartate aminotransferase-like (Major domain)"/>
    <property type="match status" value="1"/>
</dbReference>
<dbReference type="EMBL" id="MWQY01000027">
    <property type="protein sequence ID" value="ORC31127.1"/>
    <property type="molecule type" value="Genomic_DNA"/>
</dbReference>
<dbReference type="NCBIfam" id="TIGR00707">
    <property type="entry name" value="argD"/>
    <property type="match status" value="1"/>
</dbReference>
<dbReference type="PANTHER" id="PTHR11986:SF79">
    <property type="entry name" value="ACETYLORNITHINE AMINOTRANSFERASE, MITOCHONDRIAL"/>
    <property type="match status" value="1"/>
</dbReference>
<evidence type="ECO:0000313" key="8">
    <source>
        <dbReference type="EMBL" id="ORC31127.1"/>
    </source>
</evidence>
<evidence type="ECO:0000256" key="5">
    <source>
        <dbReference type="ARBA" id="ARBA00022898"/>
    </source>
</evidence>
<dbReference type="NCBIfam" id="NF002325">
    <property type="entry name" value="PRK01278.1"/>
    <property type="match status" value="1"/>
</dbReference>
<dbReference type="Proteomes" id="UP000192343">
    <property type="component" value="Unassembled WGS sequence"/>
</dbReference>
<dbReference type="GO" id="GO:0042802">
    <property type="term" value="F:identical protein binding"/>
    <property type="evidence" value="ECO:0007669"/>
    <property type="project" value="TreeGrafter"/>
</dbReference>
<keyword evidence="3" id="KW-0028">Amino-acid biosynthesis</keyword>
<comment type="caution">
    <text evidence="8">The sequence shown here is derived from an EMBL/GenBank/DDBJ whole genome shotgun (WGS) entry which is preliminary data.</text>
</comment>
<dbReference type="InterPro" id="IPR050103">
    <property type="entry name" value="Class-III_PLP-dep_AT"/>
</dbReference>
<protein>
    <recommendedName>
        <fullName evidence="10">Acetylornithine transaminase</fullName>
    </recommendedName>
</protein>
<comment type="similarity">
    <text evidence="7">Belongs to the class-III pyridoxal-phosphate-dependent aminotransferase family.</text>
</comment>
<dbReference type="GO" id="GO:0030170">
    <property type="term" value="F:pyridoxal phosphate binding"/>
    <property type="evidence" value="ECO:0007669"/>
    <property type="project" value="InterPro"/>
</dbReference>
<evidence type="ECO:0000256" key="3">
    <source>
        <dbReference type="ARBA" id="ARBA00022605"/>
    </source>
</evidence>
<dbReference type="RefSeq" id="WP_083052818.1">
    <property type="nucleotide sequence ID" value="NZ_MWQY01000027.1"/>
</dbReference>
<dbReference type="InterPro" id="IPR005814">
    <property type="entry name" value="Aminotrans_3"/>
</dbReference>
<dbReference type="SUPFAM" id="SSF53383">
    <property type="entry name" value="PLP-dependent transferases"/>
    <property type="match status" value="1"/>
</dbReference>
<sequence>MYKQDYQKNKTFRLVHNPPFANNYARTLLLLDHGEGCWLFDADGRRYLDFGSGIAVNALGHGREDLAEIAAEQMKKIIHVSNLYTTEAAIQCAGRLMHLGNFDAVYFGNSGTEAVEAALKFARLYALRTRGEGHHRIASFSGAFHGRTMGALSATPTPAYQDPFRPLVPGFQALPYNDIEALERTLDDSFAAVIVEPLQGEGGLRSVSPGFAEALNRICREKDIVLIADEVQTGLGRTGEILASSWAGLNPDLVTLAKPLAGGLPLSAVLVPERINRQIKVGEHASTFGGGPVTTAVAGAVLDIICDAAFIRRVREAGEYLHERLQDICDRVPLAREVRGRGLLAGIAVGYPEKDAKSRMGNLIEKMQERGLLALRSGTNILRIAPPLIIENEQIDEGCEIIASVLAEETE</sequence>
<dbReference type="PANTHER" id="PTHR11986">
    <property type="entry name" value="AMINOTRANSFERASE CLASS III"/>
    <property type="match status" value="1"/>
</dbReference>
<evidence type="ECO:0000256" key="7">
    <source>
        <dbReference type="RuleBase" id="RU003560"/>
    </source>
</evidence>
<keyword evidence="9" id="KW-1185">Reference proteome</keyword>